<feature type="transmembrane region" description="Helical" evidence="21">
    <location>
        <begin position="245"/>
        <end position="267"/>
    </location>
</feature>
<feature type="region of interest" description="Disordered" evidence="20">
    <location>
        <begin position="732"/>
        <end position="752"/>
    </location>
</feature>
<feature type="transmembrane region" description="Helical" evidence="21">
    <location>
        <begin position="119"/>
        <end position="138"/>
    </location>
</feature>
<evidence type="ECO:0000256" key="6">
    <source>
        <dbReference type="ARBA" id="ARBA00012605"/>
    </source>
</evidence>
<dbReference type="UniPathway" id="UPA00378"/>
<evidence type="ECO:0000256" key="8">
    <source>
        <dbReference type="ARBA" id="ARBA00022679"/>
    </source>
</evidence>
<evidence type="ECO:0000259" key="22">
    <source>
        <dbReference type="Pfam" id="PF02516"/>
    </source>
</evidence>
<dbReference type="EC" id="2.4.99.18" evidence="6"/>
<dbReference type="PANTHER" id="PTHR13872:SF1">
    <property type="entry name" value="DOLICHYL-DIPHOSPHOOLIGOSACCHARIDE--PROTEIN GLYCOSYLTRANSFERASE SUBUNIT STT3B"/>
    <property type="match status" value="1"/>
</dbReference>
<keyword evidence="9 21" id="KW-0812">Transmembrane</keyword>
<evidence type="ECO:0000256" key="3">
    <source>
        <dbReference type="ARBA" id="ARBA00004477"/>
    </source>
</evidence>
<feature type="transmembrane region" description="Helical" evidence="21">
    <location>
        <begin position="307"/>
        <end position="331"/>
    </location>
</feature>
<accession>A0A1W5DCN4</accession>
<keyword evidence="25" id="KW-1185">Reference proteome</keyword>
<evidence type="ECO:0000313" key="24">
    <source>
        <dbReference type="EMBL" id="SLM40740.1"/>
    </source>
</evidence>
<keyword evidence="16" id="KW-0464">Manganese</keyword>
<keyword evidence="10" id="KW-0479">Metal-binding</keyword>
<comment type="subcellular location">
    <subcellularLocation>
        <location evidence="3">Endoplasmic reticulum membrane</location>
        <topology evidence="3">Multi-pass membrane protein</topology>
    </subcellularLocation>
</comment>
<dbReference type="Pfam" id="PF21436">
    <property type="entry name" value="STT3-PglB_core"/>
    <property type="match status" value="1"/>
</dbReference>
<keyword evidence="7" id="KW-0328">Glycosyltransferase</keyword>
<evidence type="ECO:0000256" key="4">
    <source>
        <dbReference type="ARBA" id="ARBA00004922"/>
    </source>
</evidence>
<evidence type="ECO:0000256" key="18">
    <source>
        <dbReference type="ARBA" id="ARBA00059243"/>
    </source>
</evidence>
<dbReference type="PANTHER" id="PTHR13872">
    <property type="entry name" value="DOLICHYL-DIPHOSPHOOLIGOSACCHARIDE--PROTEIN GLYCOSYLTRANSFERASE SUBUNIT"/>
    <property type="match status" value="1"/>
</dbReference>
<dbReference type="Pfam" id="PF02516">
    <property type="entry name" value="STT3"/>
    <property type="match status" value="1"/>
</dbReference>
<evidence type="ECO:0000256" key="11">
    <source>
        <dbReference type="ARBA" id="ARBA00022824"/>
    </source>
</evidence>
<dbReference type="GO" id="GO:0046872">
    <property type="term" value="F:metal ion binding"/>
    <property type="evidence" value="ECO:0007669"/>
    <property type="project" value="UniProtKB-KW"/>
</dbReference>
<comment type="pathway">
    <text evidence="4">Protein modification; protein glycosylation.</text>
</comment>
<feature type="transmembrane region" description="Helical" evidence="21">
    <location>
        <begin position="21"/>
        <end position="43"/>
    </location>
</feature>
<feature type="transmembrane region" description="Helical" evidence="21">
    <location>
        <begin position="391"/>
        <end position="409"/>
    </location>
</feature>
<evidence type="ECO:0000313" key="25">
    <source>
        <dbReference type="Proteomes" id="UP000192927"/>
    </source>
</evidence>
<evidence type="ECO:0000256" key="12">
    <source>
        <dbReference type="ARBA" id="ARBA00022842"/>
    </source>
</evidence>
<feature type="domain" description="STT3/PglB/AglB core" evidence="23">
    <location>
        <begin position="547"/>
        <end position="595"/>
    </location>
</feature>
<evidence type="ECO:0000256" key="2">
    <source>
        <dbReference type="ARBA" id="ARBA00001946"/>
    </source>
</evidence>
<comment type="cofactor">
    <cofactor evidence="2">
        <name>Mg(2+)</name>
        <dbReference type="ChEBI" id="CHEBI:18420"/>
    </cofactor>
</comment>
<comment type="function">
    <text evidence="18">Catalytic subunit of the oligosaccharyl transferase (OST) complex that catalyzes the initial transfer of a defined glycan (Glc(3)Man(9)GlcNAc(2) in eukaryotes) from the lipid carrier dolichol-pyrophosphate to an asparagine residue within an Asn-X-Ser/Thr consensus motif in nascent polypeptide chains, the first step in protein N-glycosylation. N-glycosylation occurs cotranslationally and the complex associates with the Sec61 complex at the channel-forming translocon complex that mediates protein translocation across the endoplasmic reticulum (ER). All subunits are required for a maximal enzyme activity. This subunit contains the active site and the acceptor peptide and donor lipid-linked oligosaccharide (LLO) binding pockets.</text>
</comment>
<dbReference type="Proteomes" id="UP000192927">
    <property type="component" value="Unassembled WGS sequence"/>
</dbReference>
<dbReference type="GO" id="GO:0004579">
    <property type="term" value="F:dolichyl-diphosphooligosaccharide-protein glycotransferase activity"/>
    <property type="evidence" value="ECO:0007669"/>
    <property type="project" value="UniProtKB-EC"/>
</dbReference>
<keyword evidence="15" id="KW-0325">Glycoprotein</keyword>
<dbReference type="InterPro" id="IPR048999">
    <property type="entry name" value="STT3-PglB_core"/>
</dbReference>
<dbReference type="FunFam" id="3.40.50.12610:FF:000001">
    <property type="entry name" value="Dolichyl-diphosphooligosaccharide--protein glycosyltransferase subunit STT3B"/>
    <property type="match status" value="1"/>
</dbReference>
<feature type="transmembrane region" description="Helical" evidence="21">
    <location>
        <begin position="273"/>
        <end position="295"/>
    </location>
</feature>
<comment type="catalytic activity">
    <reaction evidence="17">
        <text>a di-trans,poly-cis-dolichyl diphosphooligosaccharide + L-asparaginyl-[protein] = N(4)-(oligosaccharide-(1-&gt;4)-N-acetyl-beta-D-glucosaminyl-(1-&gt;4)-N-acetyl-beta-D-glucosaminyl)-L-asparaginyl-[protein] + a di-trans,poly-cis-dolichyl diphosphate + H(+)</text>
        <dbReference type="Rhea" id="RHEA:22980"/>
        <dbReference type="Rhea" id="RHEA-COMP:12804"/>
        <dbReference type="Rhea" id="RHEA-COMP:12805"/>
        <dbReference type="Rhea" id="RHEA-COMP:19506"/>
        <dbReference type="Rhea" id="RHEA-COMP:19509"/>
        <dbReference type="ChEBI" id="CHEBI:15378"/>
        <dbReference type="ChEBI" id="CHEBI:50347"/>
        <dbReference type="ChEBI" id="CHEBI:57497"/>
        <dbReference type="ChEBI" id="CHEBI:57570"/>
        <dbReference type="ChEBI" id="CHEBI:132529"/>
        <dbReference type="EC" id="2.4.99.18"/>
    </reaction>
</comment>
<evidence type="ECO:0000256" key="16">
    <source>
        <dbReference type="ARBA" id="ARBA00023211"/>
    </source>
</evidence>
<feature type="transmembrane region" description="Helical" evidence="21">
    <location>
        <begin position="144"/>
        <end position="163"/>
    </location>
</feature>
<evidence type="ECO:0000256" key="13">
    <source>
        <dbReference type="ARBA" id="ARBA00022989"/>
    </source>
</evidence>
<dbReference type="GO" id="GO:0043687">
    <property type="term" value="P:post-translational protein modification"/>
    <property type="evidence" value="ECO:0007669"/>
    <property type="project" value="TreeGrafter"/>
</dbReference>
<proteinExistence type="inferred from homology"/>
<evidence type="ECO:0000256" key="7">
    <source>
        <dbReference type="ARBA" id="ARBA00022676"/>
    </source>
</evidence>
<comment type="similarity">
    <text evidence="5">Belongs to the STT3 family.</text>
</comment>
<evidence type="ECO:0000256" key="10">
    <source>
        <dbReference type="ARBA" id="ARBA00022723"/>
    </source>
</evidence>
<comment type="cofactor">
    <cofactor evidence="1">
        <name>Mn(2+)</name>
        <dbReference type="ChEBI" id="CHEBI:29035"/>
    </cofactor>
</comment>
<keyword evidence="8 24" id="KW-0808">Transferase</keyword>
<feature type="domain" description="Oligosaccharyl transferase STT3 N-terminal" evidence="22">
    <location>
        <begin position="22"/>
        <end position="422"/>
    </location>
</feature>
<dbReference type="GO" id="GO:0008250">
    <property type="term" value="C:oligosaccharyltransferase complex"/>
    <property type="evidence" value="ECO:0007669"/>
    <property type="project" value="UniProtKB-ARBA"/>
</dbReference>
<protein>
    <recommendedName>
        <fullName evidence="19">Dolichyl-diphosphooligosaccharide--protein glycosyltransferase subunit STT3</fullName>
        <ecNumber evidence="6">2.4.99.18</ecNumber>
    </recommendedName>
</protein>
<evidence type="ECO:0000256" key="19">
    <source>
        <dbReference type="ARBA" id="ARBA00067960"/>
    </source>
</evidence>
<feature type="transmembrane region" description="Helical" evidence="21">
    <location>
        <begin position="175"/>
        <end position="191"/>
    </location>
</feature>
<feature type="transmembrane region" description="Helical" evidence="21">
    <location>
        <begin position="91"/>
        <end position="107"/>
    </location>
</feature>
<feature type="transmembrane region" description="Helical" evidence="21">
    <location>
        <begin position="364"/>
        <end position="384"/>
    </location>
</feature>
<dbReference type="Gene3D" id="3.40.50.12610">
    <property type="match status" value="1"/>
</dbReference>
<name>A0A1W5DCN4_9LECA</name>
<dbReference type="AlphaFoldDB" id="A0A1W5DCN4"/>
<evidence type="ECO:0000259" key="23">
    <source>
        <dbReference type="Pfam" id="PF21436"/>
    </source>
</evidence>
<keyword evidence="12" id="KW-0460">Magnesium</keyword>
<evidence type="ECO:0000256" key="9">
    <source>
        <dbReference type="ARBA" id="ARBA00022692"/>
    </source>
</evidence>
<feature type="compositionally biased region" description="Basic residues" evidence="20">
    <location>
        <begin position="735"/>
        <end position="752"/>
    </location>
</feature>
<evidence type="ECO:0000256" key="21">
    <source>
        <dbReference type="SAM" id="Phobius"/>
    </source>
</evidence>
<evidence type="ECO:0000256" key="15">
    <source>
        <dbReference type="ARBA" id="ARBA00023180"/>
    </source>
</evidence>
<sequence length="752" mass="84258">MASPLIEPFLKGDTSRNTRGLLRLIILCTIAAAAVSSRLFSVIRFESIIHEFDPWFNFRATKYLVQHGFYKFWDWFDDRTWHPLGRVTGGTLYPGLMVTSGAIYHLLRLLSMPVDIRNICVLLAPAFSGLTAFAAYLLTSEMSTSPSAGLLAAVFMGIAPGYISRSVAGSYDNEAIAIFLLVFTFFLWIKSVKNGSAMWGALTALFYGYMVSAWGGYVFITNLLPLHTFVLIVMGRYSPRLYVSYSTWFSLGTLASMQIPFVGFLPVKSSEHMSALGVFGLLQLVAFVEFIRLQLPGKQFQTLLRSLILLVFLVSVGALVLLTVSGVVAPWTGRFYSLWDTGYAKIHIPIIASVSEHQPTAWPAFFFDLNLLIWLFPAGVYLCFQTLKDEQVFIVIYAVLASYFAGVMVRLMLTLTPVVCVAAALALSRILDTYLVAESPPQDSHANGDASKEGVKAAATAVQDSLRSTRNPLIGIYSWISKISVVGSITTYLLIFVLHCTWVTSNAYSSPSVVLASRMPDGSQHIIDDYREAYYWLRQNTPQNAKIMSWWDYGYQIGGMADRPTLVDNNTWNNTHIATVGKAMSSREEVSYPILRQHDVDYVLIVFGGLLGYSGDDINKFLWMVRIAEGIWPDEVRERDYFTARGEYKVDDDATPTMRNSLMYKMSYYNFNTIFPPGQATDRVRGVRLPAEGPQLNTLEEAFTSENWIIRIYKVKDLDNVGRDHGSAVAFDKGNKKKKTARRKGARVLRVE</sequence>
<reference evidence="25" key="1">
    <citation type="submission" date="2017-03" db="EMBL/GenBank/DDBJ databases">
        <authorList>
            <person name="Sharma R."/>
            <person name="Thines M."/>
        </authorList>
    </citation>
    <scope>NUCLEOTIDE SEQUENCE [LARGE SCALE GENOMIC DNA]</scope>
</reference>
<organism evidence="24 25">
    <name type="scientific">Lasallia pustulata</name>
    <dbReference type="NCBI Taxonomy" id="136370"/>
    <lineage>
        <taxon>Eukaryota</taxon>
        <taxon>Fungi</taxon>
        <taxon>Dikarya</taxon>
        <taxon>Ascomycota</taxon>
        <taxon>Pezizomycotina</taxon>
        <taxon>Lecanoromycetes</taxon>
        <taxon>OSLEUM clade</taxon>
        <taxon>Umbilicariomycetidae</taxon>
        <taxon>Umbilicariales</taxon>
        <taxon>Umbilicariaceae</taxon>
        <taxon>Lasallia</taxon>
    </lineage>
</organism>
<evidence type="ECO:0000256" key="20">
    <source>
        <dbReference type="SAM" id="MobiDB-lite"/>
    </source>
</evidence>
<dbReference type="InterPro" id="IPR048307">
    <property type="entry name" value="STT3_N"/>
</dbReference>
<keyword evidence="14 21" id="KW-0472">Membrane</keyword>
<feature type="transmembrane region" description="Helical" evidence="21">
    <location>
        <begin position="211"/>
        <end position="233"/>
    </location>
</feature>
<evidence type="ECO:0000256" key="5">
    <source>
        <dbReference type="ARBA" id="ARBA00010810"/>
    </source>
</evidence>
<dbReference type="GO" id="GO:0018279">
    <property type="term" value="P:protein N-linked glycosylation via asparagine"/>
    <property type="evidence" value="ECO:0007669"/>
    <property type="project" value="TreeGrafter"/>
</dbReference>
<evidence type="ECO:0000256" key="1">
    <source>
        <dbReference type="ARBA" id="ARBA00001936"/>
    </source>
</evidence>
<feature type="transmembrane region" description="Helical" evidence="21">
    <location>
        <begin position="476"/>
        <end position="498"/>
    </location>
</feature>
<dbReference type="InterPro" id="IPR003674">
    <property type="entry name" value="Oligo_trans_STT3"/>
</dbReference>
<evidence type="ECO:0000256" key="17">
    <source>
        <dbReference type="ARBA" id="ARBA00048829"/>
    </source>
</evidence>
<evidence type="ECO:0000256" key="14">
    <source>
        <dbReference type="ARBA" id="ARBA00023136"/>
    </source>
</evidence>
<keyword evidence="13 21" id="KW-1133">Transmembrane helix</keyword>
<dbReference type="EMBL" id="FWEW01003741">
    <property type="protein sequence ID" value="SLM40740.1"/>
    <property type="molecule type" value="Genomic_DNA"/>
</dbReference>
<keyword evidence="11" id="KW-0256">Endoplasmic reticulum</keyword>